<dbReference type="PANTHER" id="PTHR44520:SF2">
    <property type="entry name" value="RESPONSE REGULATOR RCP1"/>
    <property type="match status" value="1"/>
</dbReference>
<feature type="modified residue" description="4-aspartylphosphate" evidence="1">
    <location>
        <position position="63"/>
    </location>
</feature>
<evidence type="ECO:0000313" key="3">
    <source>
        <dbReference type="EMBL" id="MEE7493387.1"/>
    </source>
</evidence>
<reference evidence="3 4" key="1">
    <citation type="journal article" date="2012" name="Genet. Mol. Biol.">
        <title>Analysis of 16S rRNA and mxaF genes revealing insights into Methylobacterium niche-specific plant association.</title>
        <authorList>
            <person name="Dourado M.N."/>
            <person name="Andreote F.D."/>
            <person name="Dini-Andreote F."/>
            <person name="Conti R."/>
            <person name="Araujo J.M."/>
            <person name="Araujo W.L."/>
        </authorList>
    </citation>
    <scope>NUCLEOTIDE SEQUENCE [LARGE SCALE GENOMIC DNA]</scope>
    <source>
        <strain evidence="3 4">TC3-10</strain>
    </source>
</reference>
<gene>
    <name evidence="3" type="ORF">MOTC310_24200</name>
</gene>
<dbReference type="Pfam" id="PF00072">
    <property type="entry name" value="Response_reg"/>
    <property type="match status" value="1"/>
</dbReference>
<evidence type="ECO:0000256" key="1">
    <source>
        <dbReference type="PROSITE-ProRule" id="PRU00169"/>
    </source>
</evidence>
<protein>
    <submittedName>
        <fullName evidence="3">Two-component system response regulator</fullName>
    </submittedName>
</protein>
<dbReference type="Proteomes" id="UP001355206">
    <property type="component" value="Unassembled WGS sequence"/>
</dbReference>
<keyword evidence="4" id="KW-1185">Reference proteome</keyword>
<sequence>MGSTFNILLVDDEVDVQGLKRVFLKSKIGNPITVARDGIEALEFMRGENGRERRPKPHPILLDLYLPRMNGIEFPGALRTDKDLRAAVAFMITTSKADEDRMRAYGHNVAGYIVKRDPANTFMEAVALLGHYLKVVEFPA</sequence>
<keyword evidence="1" id="KW-0597">Phosphoprotein</keyword>
<dbReference type="InterPro" id="IPR011006">
    <property type="entry name" value="CheY-like_superfamily"/>
</dbReference>
<dbReference type="PROSITE" id="PS50110">
    <property type="entry name" value="RESPONSE_REGULATORY"/>
    <property type="match status" value="1"/>
</dbReference>
<dbReference type="CDD" id="cd17557">
    <property type="entry name" value="REC_Rcp-like"/>
    <property type="match status" value="1"/>
</dbReference>
<organism evidence="3 4">
    <name type="scientific">Methylobacterium oryzae</name>
    <dbReference type="NCBI Taxonomy" id="334852"/>
    <lineage>
        <taxon>Bacteria</taxon>
        <taxon>Pseudomonadati</taxon>
        <taxon>Pseudomonadota</taxon>
        <taxon>Alphaproteobacteria</taxon>
        <taxon>Hyphomicrobiales</taxon>
        <taxon>Methylobacteriaceae</taxon>
        <taxon>Methylobacterium</taxon>
    </lineage>
</organism>
<evidence type="ECO:0000259" key="2">
    <source>
        <dbReference type="PROSITE" id="PS50110"/>
    </source>
</evidence>
<dbReference type="SUPFAM" id="SSF52172">
    <property type="entry name" value="CheY-like"/>
    <property type="match status" value="1"/>
</dbReference>
<evidence type="ECO:0000313" key="4">
    <source>
        <dbReference type="Proteomes" id="UP001355206"/>
    </source>
</evidence>
<dbReference type="PANTHER" id="PTHR44520">
    <property type="entry name" value="RESPONSE REGULATOR RCP1-RELATED"/>
    <property type="match status" value="1"/>
</dbReference>
<dbReference type="InterPro" id="IPR001789">
    <property type="entry name" value="Sig_transdc_resp-reg_receiver"/>
</dbReference>
<dbReference type="EMBL" id="MLCA01000014">
    <property type="protein sequence ID" value="MEE7493387.1"/>
    <property type="molecule type" value="Genomic_DNA"/>
</dbReference>
<comment type="caution">
    <text evidence="3">The sequence shown here is derived from an EMBL/GenBank/DDBJ whole genome shotgun (WGS) entry which is preliminary data.</text>
</comment>
<accession>A0ABU7TUG6</accession>
<name>A0ABU7TUG6_9HYPH</name>
<dbReference type="Gene3D" id="3.40.50.2300">
    <property type="match status" value="1"/>
</dbReference>
<dbReference type="SMART" id="SM00448">
    <property type="entry name" value="REC"/>
    <property type="match status" value="1"/>
</dbReference>
<proteinExistence type="predicted"/>
<dbReference type="InterPro" id="IPR052893">
    <property type="entry name" value="TCS_response_regulator"/>
</dbReference>
<feature type="domain" description="Response regulatory" evidence="2">
    <location>
        <begin position="6"/>
        <end position="130"/>
    </location>
</feature>